<keyword evidence="1" id="KW-0732">Signal</keyword>
<evidence type="ECO:0000313" key="2">
    <source>
        <dbReference type="EMBL" id="CAA7600434.1"/>
    </source>
</evidence>
<evidence type="ECO:0000256" key="1">
    <source>
        <dbReference type="ARBA" id="ARBA00022729"/>
    </source>
</evidence>
<reference evidence="3" key="1">
    <citation type="submission" date="2014-11" db="EMBL/GenBank/DDBJ databases">
        <authorList>
            <person name="Hornung B.V."/>
        </authorList>
    </citation>
    <scope>NUCLEOTIDE SEQUENCE</scope>
    <source>
        <strain evidence="3">INE</strain>
    </source>
</reference>
<evidence type="ECO:0000313" key="4">
    <source>
        <dbReference type="Proteomes" id="UP001071230"/>
    </source>
</evidence>
<name>A0A8S0WM76_9FIRM</name>
<dbReference type="PANTHER" id="PTHR35038">
    <property type="entry name" value="DISSIMILATORY SULFITE REDUCTASE SIRA"/>
    <property type="match status" value="1"/>
</dbReference>
<protein>
    <submittedName>
        <fullName evidence="3">CheY-like superfamily</fullName>
    </submittedName>
    <submittedName>
        <fullName evidence="2">Multihaem cytochrome</fullName>
    </submittedName>
</protein>
<proteinExistence type="predicted"/>
<dbReference type="KEGG" id="aacx:DEACI_1087"/>
<sequence>MKNQRYWLPVAGLLLLAVMLFALEKSRTPVWMTYQKEYFAEQIRRIKSELPAVKDAVKRQALTHELSQWEKRKPEVVNLVLPNGKVERCLTCHLGIEEISPSHPTNTFGCTVCHGGNALSLDEQTAHADWYGQGHPGALSSASLSCGGTGPNGVRCHSGNPQAANNEVDLVKGSIMATKAGELSSVRRMLGLDPGNTVPGLKPGQSAQYFPNPLNGRPQQAKFMADCLTQCHLNNGNLPIFRFPQGARVKSTDVADANGALTETPAYGCETCHVLTNATHTYVGGDVTIPRNQVGFGMVHRLTTQIPYTQCNQCHNQGQHDPIHDIFTPRKDMQQVVNDWMKPTLSFSRRVKDYYVPGEVFARCEVSLDCIDCHTRQDVMGDGHAYQSEYSAVHIQCMDCHGTSAQLPRTKVITSLNDPAFEEKITNPVFPPLKLGDRIVVTAKGEEMPFVRQEGKRWLVYSRISGKSFNIPLVKGSACRQNPARQGADSCHRCHAESTAHP</sequence>
<dbReference type="Proteomes" id="UP000836597">
    <property type="component" value="Chromosome"/>
</dbReference>
<gene>
    <name evidence="3" type="ORF">DEACI_1017</name>
    <name evidence="2" type="ORF">DEACI_1087</name>
</gene>
<keyword evidence="4" id="KW-1185">Reference proteome</keyword>
<dbReference type="EMBL" id="LR746496">
    <property type="protein sequence ID" value="CAA7600434.1"/>
    <property type="molecule type" value="Genomic_DNA"/>
</dbReference>
<evidence type="ECO:0000313" key="3">
    <source>
        <dbReference type="EMBL" id="CEJ06568.1"/>
    </source>
</evidence>
<dbReference type="RefSeq" id="WP_240984110.1">
    <property type="nucleotide sequence ID" value="NZ_CDGJ01000032.1"/>
</dbReference>
<dbReference type="InterPro" id="IPR051829">
    <property type="entry name" value="Multiheme_Cytochr_ET"/>
</dbReference>
<dbReference type="InterPro" id="IPR036280">
    <property type="entry name" value="Multihaem_cyt_sf"/>
</dbReference>
<organism evidence="2">
    <name type="scientific">Acididesulfobacillus acetoxydans</name>
    <dbReference type="NCBI Taxonomy" id="1561005"/>
    <lineage>
        <taxon>Bacteria</taxon>
        <taxon>Bacillati</taxon>
        <taxon>Bacillota</taxon>
        <taxon>Clostridia</taxon>
        <taxon>Eubacteriales</taxon>
        <taxon>Peptococcaceae</taxon>
        <taxon>Acididesulfobacillus</taxon>
    </lineage>
</organism>
<dbReference type="Proteomes" id="UP001071230">
    <property type="component" value="Unassembled WGS sequence"/>
</dbReference>
<dbReference type="GO" id="GO:0016491">
    <property type="term" value="F:oxidoreductase activity"/>
    <property type="evidence" value="ECO:0007669"/>
    <property type="project" value="TreeGrafter"/>
</dbReference>
<reference evidence="2" key="2">
    <citation type="submission" date="2020-01" db="EMBL/GenBank/DDBJ databases">
        <authorList>
            <person name="Hornung B."/>
        </authorList>
    </citation>
    <scope>NUCLEOTIDE SEQUENCE</scope>
    <source>
        <strain evidence="2">PacBioINE</strain>
    </source>
</reference>
<dbReference type="EMBL" id="CDGJ01000032">
    <property type="protein sequence ID" value="CEJ06568.1"/>
    <property type="molecule type" value="Genomic_DNA"/>
</dbReference>
<dbReference type="SUPFAM" id="SSF48695">
    <property type="entry name" value="Multiheme cytochromes"/>
    <property type="match status" value="2"/>
</dbReference>
<accession>A0A8S0WM76</accession>
<dbReference type="AlphaFoldDB" id="A0A8S0WM76"/>
<dbReference type="PANTHER" id="PTHR35038:SF8">
    <property type="entry name" value="C-TYPE POLYHEME CYTOCHROME OMCC"/>
    <property type="match status" value="1"/>
</dbReference>